<dbReference type="InterPro" id="IPR036047">
    <property type="entry name" value="F-box-like_dom_sf"/>
</dbReference>
<dbReference type="Pfam" id="PF12937">
    <property type="entry name" value="F-box-like"/>
    <property type="match status" value="1"/>
</dbReference>
<protein>
    <recommendedName>
        <fullName evidence="1">F-box domain-containing protein</fullName>
    </recommendedName>
</protein>
<organism evidence="2 3">
    <name type="scientific">Mycena sanguinolenta</name>
    <dbReference type="NCBI Taxonomy" id="230812"/>
    <lineage>
        <taxon>Eukaryota</taxon>
        <taxon>Fungi</taxon>
        <taxon>Dikarya</taxon>
        <taxon>Basidiomycota</taxon>
        <taxon>Agaricomycotina</taxon>
        <taxon>Agaricomycetes</taxon>
        <taxon>Agaricomycetidae</taxon>
        <taxon>Agaricales</taxon>
        <taxon>Marasmiineae</taxon>
        <taxon>Mycenaceae</taxon>
        <taxon>Mycena</taxon>
    </lineage>
</organism>
<dbReference type="InterPro" id="IPR032675">
    <property type="entry name" value="LRR_dom_sf"/>
</dbReference>
<keyword evidence="3" id="KW-1185">Reference proteome</keyword>
<evidence type="ECO:0000313" key="3">
    <source>
        <dbReference type="Proteomes" id="UP000623467"/>
    </source>
</evidence>
<evidence type="ECO:0000313" key="2">
    <source>
        <dbReference type="EMBL" id="KAF7357618.1"/>
    </source>
</evidence>
<evidence type="ECO:0000259" key="1">
    <source>
        <dbReference type="Pfam" id="PF12937"/>
    </source>
</evidence>
<dbReference type="Gene3D" id="1.20.1280.50">
    <property type="match status" value="1"/>
</dbReference>
<dbReference type="Gene3D" id="3.80.10.10">
    <property type="entry name" value="Ribonuclease Inhibitor"/>
    <property type="match status" value="1"/>
</dbReference>
<dbReference type="Proteomes" id="UP000623467">
    <property type="component" value="Unassembled WGS sequence"/>
</dbReference>
<dbReference type="EMBL" id="JACAZH010000010">
    <property type="protein sequence ID" value="KAF7357618.1"/>
    <property type="molecule type" value="Genomic_DNA"/>
</dbReference>
<proteinExistence type="predicted"/>
<sequence>MTLTPASVRSAVLEQIERTRHCSKADIERFIEESESRIISLDSQIDPLIELRDSKRARILAPDAQLNALVELRDSQRACVLALRYITSPVCTLPVELLSEIFKLSIEDGTHIQDAHRISQVCAHWRRVAHSTPRLWTRPLTVDLCKGKTVADGLKTWMLRSFPLPISISFMPLRMCEDINPAIVEEVLKVAPRSSSLLFPIMYLTPFSFVMQLAQRRLDSLEEMELGRIDKTDHSPLTFTAPRLRKFSMADPRPWQIIVPWTQLTDLVFHSHSHKDTFGILAQCTNLLRMSMTTVAWHRFPEAEPDNLVLGRLRTLILHFMEESGAITPFFDFISAPCLRILRLCVDQEQPWTPASFTTFQLRAPNITRLEFTRSNSLTSDDVVAVMIHAPSLTHLKISYCAECFDDVFVRTLYYKDGVKPLVPRLHNLFVRQWYHMVNFTETVLAGMIASRWRSDAELASDAAPPAVARWTHVEIDMRAHEWGSKFMEILRDVPPNVLVY</sequence>
<dbReference type="InterPro" id="IPR001810">
    <property type="entry name" value="F-box_dom"/>
</dbReference>
<reference evidence="2" key="1">
    <citation type="submission" date="2020-05" db="EMBL/GenBank/DDBJ databases">
        <title>Mycena genomes resolve the evolution of fungal bioluminescence.</title>
        <authorList>
            <person name="Tsai I.J."/>
        </authorList>
    </citation>
    <scope>NUCLEOTIDE SEQUENCE</scope>
    <source>
        <strain evidence="2">160909Yilan</strain>
    </source>
</reference>
<accession>A0A8H6YAV1</accession>
<dbReference type="SUPFAM" id="SSF81383">
    <property type="entry name" value="F-box domain"/>
    <property type="match status" value="1"/>
</dbReference>
<dbReference type="AlphaFoldDB" id="A0A8H6YAV1"/>
<dbReference type="SUPFAM" id="SSF52047">
    <property type="entry name" value="RNI-like"/>
    <property type="match status" value="1"/>
</dbReference>
<gene>
    <name evidence="2" type="ORF">MSAN_01358200</name>
</gene>
<name>A0A8H6YAV1_9AGAR</name>
<comment type="caution">
    <text evidence="2">The sequence shown here is derived from an EMBL/GenBank/DDBJ whole genome shotgun (WGS) entry which is preliminary data.</text>
</comment>
<feature type="domain" description="F-box" evidence="1">
    <location>
        <begin position="91"/>
        <end position="139"/>
    </location>
</feature>
<dbReference type="OrthoDB" id="2844577at2759"/>